<evidence type="ECO:0000313" key="3">
    <source>
        <dbReference type="EMBL" id="MVW59064.1"/>
    </source>
</evidence>
<keyword evidence="4" id="KW-1185">Reference proteome</keyword>
<dbReference type="AlphaFoldDB" id="A0A7X3FW17"/>
<comment type="caution">
    <text evidence="3">The sequence shown here is derived from an EMBL/GenBank/DDBJ whole genome shotgun (WGS) entry which is preliminary data.</text>
</comment>
<proteinExistence type="predicted"/>
<dbReference type="RefSeq" id="WP_156650928.1">
    <property type="nucleotide sequence ID" value="NZ_WSES01000001.1"/>
</dbReference>
<gene>
    <name evidence="3" type="ORF">GPY61_03890</name>
</gene>
<feature type="signal peptide" evidence="2">
    <location>
        <begin position="1"/>
        <end position="25"/>
    </location>
</feature>
<feature type="compositionally biased region" description="Basic and acidic residues" evidence="1">
    <location>
        <begin position="65"/>
        <end position="81"/>
    </location>
</feature>
<feature type="chain" id="PRO_5030833103" evidence="2">
    <location>
        <begin position="26"/>
        <end position="122"/>
    </location>
</feature>
<sequence length="122" mass="13068">MTSGLIRKLLPLAAVALLMPLPAFAQGVNVCSLVSCSASGRHAALLDEPAQPGRPAQTAAVARRPAQEDTTRDPWARRFQGRENEDEDVCLLNFGIGGQLARKGSIDSHVLGRTQAWRAPAR</sequence>
<feature type="region of interest" description="Disordered" evidence="1">
    <location>
        <begin position="48"/>
        <end position="81"/>
    </location>
</feature>
<protein>
    <submittedName>
        <fullName evidence="3">Uncharacterized protein</fullName>
    </submittedName>
</protein>
<dbReference type="Proteomes" id="UP000443353">
    <property type="component" value="Unassembled WGS sequence"/>
</dbReference>
<organism evidence="3 4">
    <name type="scientific">Massilia cellulosiltytica</name>
    <dbReference type="NCBI Taxonomy" id="2683234"/>
    <lineage>
        <taxon>Bacteria</taxon>
        <taxon>Pseudomonadati</taxon>
        <taxon>Pseudomonadota</taxon>
        <taxon>Betaproteobacteria</taxon>
        <taxon>Burkholderiales</taxon>
        <taxon>Oxalobacteraceae</taxon>
        <taxon>Telluria group</taxon>
        <taxon>Massilia</taxon>
    </lineage>
</organism>
<evidence type="ECO:0000256" key="2">
    <source>
        <dbReference type="SAM" id="SignalP"/>
    </source>
</evidence>
<accession>A0A7X3FW17</accession>
<name>A0A7X3FW17_9BURK</name>
<keyword evidence="2" id="KW-0732">Signal</keyword>
<dbReference type="EMBL" id="WSES01000001">
    <property type="protein sequence ID" value="MVW59064.1"/>
    <property type="molecule type" value="Genomic_DNA"/>
</dbReference>
<evidence type="ECO:0000313" key="4">
    <source>
        <dbReference type="Proteomes" id="UP000443353"/>
    </source>
</evidence>
<reference evidence="3 4" key="1">
    <citation type="submission" date="2019-12" db="EMBL/GenBank/DDBJ databases">
        <authorList>
            <person name="Li C."/>
            <person name="Zhao J."/>
        </authorList>
    </citation>
    <scope>NUCLEOTIDE SEQUENCE [LARGE SCALE GENOMIC DNA]</scope>
    <source>
        <strain evidence="3 4">NEAU-DD11</strain>
    </source>
</reference>
<evidence type="ECO:0000256" key="1">
    <source>
        <dbReference type="SAM" id="MobiDB-lite"/>
    </source>
</evidence>